<evidence type="ECO:0000313" key="3">
    <source>
        <dbReference type="Proteomes" id="UP001286456"/>
    </source>
</evidence>
<sequence length="558" mass="64376">MEMQADADEVDNQHEPIENGVADAPSCSAWPAGATGGTAEHEPDEAQQFFFDAITGTVTKPVPEDDLSWMHPLMAAAYHNRTRSWLGRLPTAVQMRILHLADPTTRECLRRTCRVFMQLHASPYALKLFEPEGYRFLRPDANPWPIVRPPYIAGPDNLLLYRLLRQVLYCRSCLAAWYTADWPVRYRKAIRELLYCSGCHPACLFSPAQRQTPSSATRFCIGHQGFVRLCEHKTVAWSQITDMVESITSKKRPARCRYRSIECRHESHRHVRCPWTPARQSSVHVKSGSYYPALTVDLRNPDDFVISLEWAAHVAFRVPGYGRGKHEERPVPAPLKAQVLEARLAMLRTSQAKYICPEYERGSIVEAQLFDPGRCGCLVYDGNVDKAYWRHLADEDIHYSTPALRLCAAQPRRRLTPLVRAAAQPGLGVPYCGRFKSMFRSQLESHTAKWDTARRWKFSWKRVPFSNQTQSVEARRCVRSKDCMKLVYKRQWSMGNHTTGWTMNAHWFEALDPDSYQLTQDMDGLGVYWCKESSCRNYYRYSRSRIRPILKWEEFCIA</sequence>
<dbReference type="EMBL" id="JAUEPO010000005">
    <property type="protein sequence ID" value="KAK3320412.1"/>
    <property type="molecule type" value="Genomic_DNA"/>
</dbReference>
<name>A0AAE0I988_9PEZI</name>
<organism evidence="2 3">
    <name type="scientific">Cercophora scortea</name>
    <dbReference type="NCBI Taxonomy" id="314031"/>
    <lineage>
        <taxon>Eukaryota</taxon>
        <taxon>Fungi</taxon>
        <taxon>Dikarya</taxon>
        <taxon>Ascomycota</taxon>
        <taxon>Pezizomycotina</taxon>
        <taxon>Sordariomycetes</taxon>
        <taxon>Sordariomycetidae</taxon>
        <taxon>Sordariales</taxon>
        <taxon>Lasiosphaeriaceae</taxon>
        <taxon>Cercophora</taxon>
    </lineage>
</organism>
<feature type="region of interest" description="Disordered" evidence="1">
    <location>
        <begin position="17"/>
        <end position="41"/>
    </location>
</feature>
<evidence type="ECO:0000313" key="2">
    <source>
        <dbReference type="EMBL" id="KAK3320412.1"/>
    </source>
</evidence>
<evidence type="ECO:0000256" key="1">
    <source>
        <dbReference type="SAM" id="MobiDB-lite"/>
    </source>
</evidence>
<gene>
    <name evidence="2" type="ORF">B0T19DRAFT_477691</name>
</gene>
<dbReference type="Proteomes" id="UP001286456">
    <property type="component" value="Unassembled WGS sequence"/>
</dbReference>
<reference evidence="2" key="2">
    <citation type="submission" date="2023-06" db="EMBL/GenBank/DDBJ databases">
        <authorList>
            <consortium name="Lawrence Berkeley National Laboratory"/>
            <person name="Haridas S."/>
            <person name="Hensen N."/>
            <person name="Bonometti L."/>
            <person name="Westerberg I."/>
            <person name="Brannstrom I.O."/>
            <person name="Guillou S."/>
            <person name="Cros-Aarteil S."/>
            <person name="Calhoun S."/>
            <person name="Kuo A."/>
            <person name="Mondo S."/>
            <person name="Pangilinan J."/>
            <person name="Riley R."/>
            <person name="Labutti K."/>
            <person name="Andreopoulos B."/>
            <person name="Lipzen A."/>
            <person name="Chen C."/>
            <person name="Yanf M."/>
            <person name="Daum C."/>
            <person name="Ng V."/>
            <person name="Clum A."/>
            <person name="Steindorff A."/>
            <person name="Ohm R."/>
            <person name="Martin F."/>
            <person name="Silar P."/>
            <person name="Natvig D."/>
            <person name="Lalanne C."/>
            <person name="Gautier V."/>
            <person name="Ament-Velasquez S.L."/>
            <person name="Kruys A."/>
            <person name="Hutchinson M.I."/>
            <person name="Powell A.J."/>
            <person name="Barry K."/>
            <person name="Miller A.N."/>
            <person name="Grigoriev I.V."/>
            <person name="Debuchy R."/>
            <person name="Gladieux P."/>
            <person name="Thoren M.H."/>
            <person name="Johannesson H."/>
        </authorList>
    </citation>
    <scope>NUCLEOTIDE SEQUENCE</scope>
    <source>
        <strain evidence="2">SMH4131-1</strain>
    </source>
</reference>
<protein>
    <recommendedName>
        <fullName evidence="4">F-box domain-containing protein</fullName>
    </recommendedName>
</protein>
<reference evidence="2" key="1">
    <citation type="journal article" date="2023" name="Mol. Phylogenet. Evol.">
        <title>Genome-scale phylogeny and comparative genomics of the fungal order Sordariales.</title>
        <authorList>
            <person name="Hensen N."/>
            <person name="Bonometti L."/>
            <person name="Westerberg I."/>
            <person name="Brannstrom I.O."/>
            <person name="Guillou S."/>
            <person name="Cros-Aarteil S."/>
            <person name="Calhoun S."/>
            <person name="Haridas S."/>
            <person name="Kuo A."/>
            <person name="Mondo S."/>
            <person name="Pangilinan J."/>
            <person name="Riley R."/>
            <person name="LaButti K."/>
            <person name="Andreopoulos B."/>
            <person name="Lipzen A."/>
            <person name="Chen C."/>
            <person name="Yan M."/>
            <person name="Daum C."/>
            <person name="Ng V."/>
            <person name="Clum A."/>
            <person name="Steindorff A."/>
            <person name="Ohm R.A."/>
            <person name="Martin F."/>
            <person name="Silar P."/>
            <person name="Natvig D.O."/>
            <person name="Lalanne C."/>
            <person name="Gautier V."/>
            <person name="Ament-Velasquez S.L."/>
            <person name="Kruys A."/>
            <person name="Hutchinson M.I."/>
            <person name="Powell A.J."/>
            <person name="Barry K."/>
            <person name="Miller A.N."/>
            <person name="Grigoriev I.V."/>
            <person name="Debuchy R."/>
            <person name="Gladieux P."/>
            <person name="Hiltunen Thoren M."/>
            <person name="Johannesson H."/>
        </authorList>
    </citation>
    <scope>NUCLEOTIDE SEQUENCE</scope>
    <source>
        <strain evidence="2">SMH4131-1</strain>
    </source>
</reference>
<accession>A0AAE0I988</accession>
<evidence type="ECO:0008006" key="4">
    <source>
        <dbReference type="Google" id="ProtNLM"/>
    </source>
</evidence>
<dbReference type="AlphaFoldDB" id="A0AAE0I988"/>
<proteinExistence type="predicted"/>
<keyword evidence="3" id="KW-1185">Reference proteome</keyword>
<comment type="caution">
    <text evidence="2">The sequence shown here is derived from an EMBL/GenBank/DDBJ whole genome shotgun (WGS) entry which is preliminary data.</text>
</comment>